<gene>
    <name evidence="2" type="ORF">K8U61_20600</name>
</gene>
<comment type="caution">
    <text evidence="2">The sequence shown here is derived from an EMBL/GenBank/DDBJ whole genome shotgun (WGS) entry which is preliminary data.</text>
</comment>
<dbReference type="Proteomes" id="UP000780875">
    <property type="component" value="Unassembled WGS sequence"/>
</dbReference>
<keyword evidence="1" id="KW-1133">Transmembrane helix</keyword>
<protein>
    <recommendedName>
        <fullName evidence="4">Integral membrane protein</fullName>
    </recommendedName>
</protein>
<keyword evidence="3" id="KW-1185">Reference proteome</keyword>
<accession>A0ABS7UHS0</accession>
<feature type="transmembrane region" description="Helical" evidence="1">
    <location>
        <begin position="71"/>
        <end position="90"/>
    </location>
</feature>
<evidence type="ECO:0000313" key="3">
    <source>
        <dbReference type="Proteomes" id="UP000780875"/>
    </source>
</evidence>
<organism evidence="2 3">
    <name type="scientific">Nocardioides mangrovi</name>
    <dbReference type="NCBI Taxonomy" id="2874580"/>
    <lineage>
        <taxon>Bacteria</taxon>
        <taxon>Bacillati</taxon>
        <taxon>Actinomycetota</taxon>
        <taxon>Actinomycetes</taxon>
        <taxon>Propionibacteriales</taxon>
        <taxon>Nocardioidaceae</taxon>
        <taxon>Nocardioides</taxon>
    </lineage>
</organism>
<sequence length="129" mass="13120">MTARATPAPLIVAASLTAVEGLLLLGYAVLELVSTDADRLAVGITTALFFTAYGGGLVLCAWGLSRLQSWARSPVVLAQLIQLGLAWSFAGGDTTVVAVVIAVVAVLVLVGVFVPSSLDALGEAENPQA</sequence>
<evidence type="ECO:0000256" key="1">
    <source>
        <dbReference type="SAM" id="Phobius"/>
    </source>
</evidence>
<dbReference type="EMBL" id="JAIQZJ010000016">
    <property type="protein sequence ID" value="MBZ5740583.1"/>
    <property type="molecule type" value="Genomic_DNA"/>
</dbReference>
<dbReference type="RefSeq" id="WP_224124944.1">
    <property type="nucleotide sequence ID" value="NZ_JAIQZJ010000016.1"/>
</dbReference>
<name>A0ABS7UHS0_9ACTN</name>
<keyword evidence="1" id="KW-0812">Transmembrane</keyword>
<feature type="transmembrane region" description="Helical" evidence="1">
    <location>
        <begin position="96"/>
        <end position="114"/>
    </location>
</feature>
<feature type="transmembrane region" description="Helical" evidence="1">
    <location>
        <begin position="7"/>
        <end position="28"/>
    </location>
</feature>
<keyword evidence="1" id="KW-0472">Membrane</keyword>
<reference evidence="2 3" key="1">
    <citation type="submission" date="2021-09" db="EMBL/GenBank/DDBJ databases">
        <title>Whole genome sequence of Nocardioides sp. GBK3QG-3.</title>
        <authorList>
            <person name="Tuo L."/>
        </authorList>
    </citation>
    <scope>NUCLEOTIDE SEQUENCE [LARGE SCALE GENOMIC DNA]</scope>
    <source>
        <strain evidence="2 3">GBK3QG-3</strain>
    </source>
</reference>
<proteinExistence type="predicted"/>
<evidence type="ECO:0000313" key="2">
    <source>
        <dbReference type="EMBL" id="MBZ5740583.1"/>
    </source>
</evidence>
<feature type="transmembrane region" description="Helical" evidence="1">
    <location>
        <begin position="40"/>
        <end position="64"/>
    </location>
</feature>
<evidence type="ECO:0008006" key="4">
    <source>
        <dbReference type="Google" id="ProtNLM"/>
    </source>
</evidence>